<keyword evidence="1" id="KW-1133">Transmembrane helix</keyword>
<evidence type="ECO:0000313" key="2">
    <source>
        <dbReference type="EMBL" id="KIO43975.1"/>
    </source>
</evidence>
<dbReference type="Proteomes" id="UP000031980">
    <property type="component" value="Unassembled WGS sequence"/>
</dbReference>
<dbReference type="EMBL" id="JPIU01000040">
    <property type="protein sequence ID" value="KIO43975.1"/>
    <property type="molecule type" value="Genomic_DNA"/>
</dbReference>
<evidence type="ECO:0000313" key="3">
    <source>
        <dbReference type="Proteomes" id="UP000031980"/>
    </source>
</evidence>
<evidence type="ECO:0000256" key="1">
    <source>
        <dbReference type="SAM" id="Phobius"/>
    </source>
</evidence>
<comment type="caution">
    <text evidence="2">The sequence shown here is derived from an EMBL/GenBank/DDBJ whole genome shotgun (WGS) entry which is preliminary data.</text>
</comment>
<name>A0A0C3R3W6_9PORP</name>
<dbReference type="RefSeq" id="WP_041505382.1">
    <property type="nucleotide sequence ID" value="NZ_JPIU01000040.1"/>
</dbReference>
<feature type="transmembrane region" description="Helical" evidence="1">
    <location>
        <begin position="20"/>
        <end position="40"/>
    </location>
</feature>
<keyword evidence="3" id="KW-1185">Reference proteome</keyword>
<feature type="transmembrane region" description="Helical" evidence="1">
    <location>
        <begin position="60"/>
        <end position="82"/>
    </location>
</feature>
<accession>A0A0C3R3W6</accession>
<dbReference type="AlphaFoldDB" id="A0A0C3R3W6"/>
<proteinExistence type="predicted"/>
<protein>
    <submittedName>
        <fullName evidence="2">Uncharacterized protein</fullName>
    </submittedName>
</protein>
<sequence length="188" mass="21519">MNQKVRSVARYRGVMMRRSWEFRLFAVVSVLLIVFLQYLLQGGIGMGEHRVSLSASPPWLSTYFFNIAQSFMFVLVIGEVMARDKHPDYFLSAAGEIVVDDEDPFFDDNCYGDHIATAYVRLREKKRSTVSRLASNPEAGRCELWIYIPWIMPMTVSSAEEAMPCYVVRDKGGEREIGIHMLKRGGCF</sequence>
<organism evidence="2 3">
    <name type="scientific">Sanguibacteroides justesenii</name>
    <dbReference type="NCBI Taxonomy" id="1547597"/>
    <lineage>
        <taxon>Bacteria</taxon>
        <taxon>Pseudomonadati</taxon>
        <taxon>Bacteroidota</taxon>
        <taxon>Bacteroidia</taxon>
        <taxon>Bacteroidales</taxon>
        <taxon>Porphyromonadaceae</taxon>
        <taxon>Sanguibacteroides</taxon>
    </lineage>
</organism>
<keyword evidence="1" id="KW-0812">Transmembrane</keyword>
<gene>
    <name evidence="2" type="ORF">BA92_11315</name>
</gene>
<reference evidence="2 3" key="1">
    <citation type="submission" date="2014-07" db="EMBL/GenBank/DDBJ databases">
        <title>Porphyromonadaceae bacterium OUH 308042 = ATCC BAA-2681 = DSM 28342 draft genome.</title>
        <authorList>
            <person name="Sydenham T.V."/>
            <person name="Hasman H."/>
            <person name="Justensen U.S."/>
        </authorList>
    </citation>
    <scope>NUCLEOTIDE SEQUENCE [LARGE SCALE GENOMIC DNA]</scope>
    <source>
        <strain evidence="2 3">OUH 308042</strain>
    </source>
</reference>
<keyword evidence="1" id="KW-0472">Membrane</keyword>